<feature type="binding site" evidence="2">
    <location>
        <position position="86"/>
    </location>
    <ligand>
        <name>Mg(2+)</name>
        <dbReference type="ChEBI" id="CHEBI:18420"/>
        <label>2</label>
    </ligand>
</feature>
<comment type="pathway">
    <text evidence="2">Cofactor biosynthesis; thiamine diphosphate biosynthesis; thiamine diphosphate from thiamine phosphate: step 1/1.</text>
</comment>
<keyword evidence="2" id="KW-0067">ATP-binding</keyword>
<dbReference type="InterPro" id="IPR036676">
    <property type="entry name" value="PurM-like_C_sf"/>
</dbReference>
<evidence type="ECO:0000259" key="3">
    <source>
        <dbReference type="Pfam" id="PF00586"/>
    </source>
</evidence>
<dbReference type="SUPFAM" id="SSF55326">
    <property type="entry name" value="PurM N-terminal domain-like"/>
    <property type="match status" value="1"/>
</dbReference>
<sequence>MNEFELIERIFSQMQAAPSSSSTAEARNVEKGIGDDAAVMSLPVGARLVSCIDTLVQGRHFSADWNDVNQLAFQIGYKAVAVNVSDIAAMGATPHSILLALALPERLANEQWLTEFAKGLFHACQLFGVTLIGGDTTRSDNLVLSVSAQGLLDAATPAVYRSGAQVGDKIYVSGSLGDAAYALQHPNNAIGIELAHRLHMPTPRIALGAAVATIGATSMIDISDGLYQDLSHICEQSIIGMRIHLEQLPTSKALSSVGLSERLLCQLAGGDDYELAFTLPAHIEPPINNNSDTHVTCIGEVIAVNKTDGAKNVQPEIFYQGQPVTATHPAPFPTWPNLTGYQHFAG</sequence>
<keyword evidence="2 5" id="KW-0808">Transferase</keyword>
<feature type="binding site" evidence="2">
    <location>
        <position position="271"/>
    </location>
    <ligand>
        <name>substrate</name>
    </ligand>
</feature>
<dbReference type="GO" id="GO:0009030">
    <property type="term" value="F:thiamine-phosphate kinase activity"/>
    <property type="evidence" value="ECO:0007669"/>
    <property type="project" value="UniProtKB-EC"/>
</dbReference>
<feature type="binding site" evidence="2">
    <location>
        <begin position="134"/>
        <end position="135"/>
    </location>
    <ligand>
        <name>ATP</name>
        <dbReference type="ChEBI" id="CHEBI:30616"/>
    </ligand>
</feature>
<evidence type="ECO:0000313" key="6">
    <source>
        <dbReference type="Proteomes" id="UP001228171"/>
    </source>
</evidence>
<dbReference type="Pfam" id="PF00586">
    <property type="entry name" value="AIRS"/>
    <property type="match status" value="1"/>
</dbReference>
<feature type="binding site" evidence="2">
    <location>
        <position position="36"/>
    </location>
    <ligand>
        <name>Mg(2+)</name>
        <dbReference type="ChEBI" id="CHEBI:18420"/>
        <label>4</label>
    </ligand>
</feature>
<evidence type="ECO:0000313" key="5">
    <source>
        <dbReference type="EMBL" id="MDP4545199.1"/>
    </source>
</evidence>
<feature type="domain" description="PurM-like N-terminal" evidence="3">
    <location>
        <begin position="34"/>
        <end position="151"/>
    </location>
</feature>
<accession>A0ABT9HHE9</accession>
<comment type="caution">
    <text evidence="5">The sequence shown here is derived from an EMBL/GenBank/DDBJ whole genome shotgun (WGS) entry which is preliminary data.</text>
</comment>
<comment type="function">
    <text evidence="2">Catalyzes the ATP-dependent phosphorylation of thiamine-monophosphate (TMP) to form thiamine-pyrophosphate (TPP), the active form of vitamin B1.</text>
</comment>
<feature type="binding site" evidence="2">
    <location>
        <position position="86"/>
    </location>
    <ligand>
        <name>Mg(2+)</name>
        <dbReference type="ChEBI" id="CHEBI:18420"/>
        <label>4</label>
    </ligand>
</feature>
<dbReference type="CDD" id="cd02194">
    <property type="entry name" value="ThiL"/>
    <property type="match status" value="1"/>
</dbReference>
<dbReference type="Gene3D" id="3.90.650.10">
    <property type="entry name" value="PurM-like C-terminal domain"/>
    <property type="match status" value="1"/>
</dbReference>
<protein>
    <recommendedName>
        <fullName evidence="2">Thiamine-monophosphate kinase</fullName>
        <shortName evidence="2">TMP kinase</shortName>
        <shortName evidence="2">Thiamine-phosphate kinase</shortName>
        <ecNumber evidence="2">2.7.4.16</ecNumber>
    </recommendedName>
</protein>
<dbReference type="NCBIfam" id="TIGR01379">
    <property type="entry name" value="thiL"/>
    <property type="match status" value="1"/>
</dbReference>
<dbReference type="PIRSF" id="PIRSF005303">
    <property type="entry name" value="Thiam_monoph_kin"/>
    <property type="match status" value="1"/>
</dbReference>
<gene>
    <name evidence="2 5" type="primary">thiL</name>
    <name evidence="5" type="ORF">Q8P09_08930</name>
</gene>
<feature type="binding site" evidence="2">
    <location>
        <position position="224"/>
    </location>
    <ligand>
        <name>Mg(2+)</name>
        <dbReference type="ChEBI" id="CHEBI:18420"/>
        <label>5</label>
    </ligand>
</feature>
<feature type="binding site" evidence="2">
    <location>
        <position position="53"/>
    </location>
    <ligand>
        <name>Mg(2+)</name>
        <dbReference type="ChEBI" id="CHEBI:18420"/>
        <label>2</label>
    </ligand>
</feature>
<keyword evidence="2" id="KW-0460">Magnesium</keyword>
<dbReference type="HAMAP" id="MF_02128">
    <property type="entry name" value="TMP_kinase"/>
    <property type="match status" value="1"/>
</dbReference>
<organism evidence="5 6">
    <name type="scientific">Psychrobacter faecalis</name>
    <dbReference type="NCBI Taxonomy" id="180588"/>
    <lineage>
        <taxon>Bacteria</taxon>
        <taxon>Pseudomonadati</taxon>
        <taxon>Pseudomonadota</taxon>
        <taxon>Gammaproteobacteria</taxon>
        <taxon>Moraxellales</taxon>
        <taxon>Moraxellaceae</taxon>
        <taxon>Psychrobacter</taxon>
    </lineage>
</organism>
<evidence type="ECO:0000259" key="4">
    <source>
        <dbReference type="Pfam" id="PF02769"/>
    </source>
</evidence>
<dbReference type="InterPro" id="IPR036921">
    <property type="entry name" value="PurM-like_N_sf"/>
</dbReference>
<feature type="binding site" evidence="2">
    <location>
        <position position="161"/>
    </location>
    <ligand>
        <name>ATP</name>
        <dbReference type="ChEBI" id="CHEBI:30616"/>
    </ligand>
</feature>
<comment type="miscellaneous">
    <text evidence="2">Reaction mechanism of ThiL seems to utilize a direct, inline transfer of the gamma-phosphate of ATP to TMP rather than a phosphorylated enzyme intermediate.</text>
</comment>
<dbReference type="EMBL" id="JAVAJI010000014">
    <property type="protein sequence ID" value="MDP4545199.1"/>
    <property type="molecule type" value="Genomic_DNA"/>
</dbReference>
<dbReference type="Pfam" id="PF02769">
    <property type="entry name" value="AIRS_C"/>
    <property type="match status" value="1"/>
</dbReference>
<dbReference type="GeneID" id="84652672"/>
<comment type="caution">
    <text evidence="2">Lacks conserved residue(s) required for the propagation of feature annotation.</text>
</comment>
<dbReference type="InterPro" id="IPR006283">
    <property type="entry name" value="ThiL-like"/>
</dbReference>
<feature type="binding site" evidence="2">
    <location>
        <position position="36"/>
    </location>
    <ligand>
        <name>Mg(2+)</name>
        <dbReference type="ChEBI" id="CHEBI:18420"/>
        <label>3</label>
    </ligand>
</feature>
<feature type="binding site" evidence="2">
    <location>
        <position position="221"/>
    </location>
    <ligand>
        <name>Mg(2+)</name>
        <dbReference type="ChEBI" id="CHEBI:18420"/>
        <label>3</label>
    </ligand>
</feature>
<feature type="binding site" evidence="2">
    <location>
        <position position="341"/>
    </location>
    <ligand>
        <name>substrate</name>
    </ligand>
</feature>
<comment type="catalytic activity">
    <reaction evidence="2">
        <text>thiamine phosphate + ATP = thiamine diphosphate + ADP</text>
        <dbReference type="Rhea" id="RHEA:15913"/>
        <dbReference type="ChEBI" id="CHEBI:30616"/>
        <dbReference type="ChEBI" id="CHEBI:37575"/>
        <dbReference type="ChEBI" id="CHEBI:58937"/>
        <dbReference type="ChEBI" id="CHEBI:456216"/>
        <dbReference type="EC" id="2.7.4.16"/>
    </reaction>
</comment>
<feature type="domain" description="PurM-like C-terminal" evidence="4">
    <location>
        <begin position="165"/>
        <end position="255"/>
    </location>
</feature>
<dbReference type="Gene3D" id="3.30.1330.10">
    <property type="entry name" value="PurM-like, N-terminal domain"/>
    <property type="match status" value="1"/>
</dbReference>
<feature type="binding site" evidence="2">
    <location>
        <position position="86"/>
    </location>
    <ligand>
        <name>Mg(2+)</name>
        <dbReference type="ChEBI" id="CHEBI:18420"/>
        <label>3</label>
    </ligand>
</feature>
<feature type="binding site" evidence="2">
    <location>
        <position position="53"/>
    </location>
    <ligand>
        <name>Mg(2+)</name>
        <dbReference type="ChEBI" id="CHEBI:18420"/>
        <label>1</label>
    </ligand>
</feature>
<evidence type="ECO:0000256" key="1">
    <source>
        <dbReference type="ARBA" id="ARBA00022977"/>
    </source>
</evidence>
<dbReference type="InterPro" id="IPR010918">
    <property type="entry name" value="PurM-like_C_dom"/>
</dbReference>
<reference evidence="5 6" key="1">
    <citation type="submission" date="2023-08" db="EMBL/GenBank/DDBJ databases">
        <authorList>
            <person name="Kumar R."/>
        </authorList>
    </citation>
    <scope>NUCLEOTIDE SEQUENCE [LARGE SCALE GENOMIC DNA]</scope>
    <source>
        <strain evidence="5 6">LUR13</strain>
    </source>
</reference>
<feature type="binding site" evidence="2">
    <location>
        <position position="135"/>
    </location>
    <ligand>
        <name>Mg(2+)</name>
        <dbReference type="ChEBI" id="CHEBI:18420"/>
        <label>1</label>
    </ligand>
</feature>
<dbReference type="PANTHER" id="PTHR30270">
    <property type="entry name" value="THIAMINE-MONOPHOSPHATE KINASE"/>
    <property type="match status" value="1"/>
</dbReference>
<keyword evidence="1 2" id="KW-0784">Thiamine biosynthesis</keyword>
<dbReference type="PANTHER" id="PTHR30270:SF0">
    <property type="entry name" value="THIAMINE-MONOPHOSPHATE KINASE"/>
    <property type="match status" value="1"/>
</dbReference>
<dbReference type="EC" id="2.7.4.16" evidence="2"/>
<feature type="binding site" evidence="2">
    <location>
        <position position="60"/>
    </location>
    <ligand>
        <name>substrate</name>
    </ligand>
</feature>
<dbReference type="InterPro" id="IPR016188">
    <property type="entry name" value="PurM-like_N"/>
</dbReference>
<dbReference type="SUPFAM" id="SSF56042">
    <property type="entry name" value="PurM C-terminal domain-like"/>
    <property type="match status" value="1"/>
</dbReference>
<dbReference type="RefSeq" id="WP_068407983.1">
    <property type="nucleotide sequence ID" value="NZ_CAJGZG010000008.1"/>
</dbReference>
<keyword evidence="2 5" id="KW-0418">Kinase</keyword>
<keyword evidence="2" id="KW-0547">Nucleotide-binding</keyword>
<feature type="binding site" evidence="2">
    <location>
        <position position="223"/>
    </location>
    <ligand>
        <name>ATP</name>
        <dbReference type="ChEBI" id="CHEBI:30616"/>
    </ligand>
</feature>
<keyword evidence="6" id="KW-1185">Reference proteome</keyword>
<evidence type="ECO:0000256" key="2">
    <source>
        <dbReference type="HAMAP-Rule" id="MF_02128"/>
    </source>
</evidence>
<dbReference type="Proteomes" id="UP001228171">
    <property type="component" value="Unassembled WGS sequence"/>
</dbReference>
<proteinExistence type="inferred from homology"/>
<comment type="similarity">
    <text evidence="2">Belongs to the thiamine-monophosphate kinase family.</text>
</comment>
<keyword evidence="2" id="KW-0479">Metal-binding</keyword>
<name>A0ABT9HHE9_9GAMM</name>